<evidence type="ECO:0000313" key="3">
    <source>
        <dbReference type="Proteomes" id="UP000005089"/>
    </source>
</evidence>
<feature type="region of interest" description="Disordered" evidence="1">
    <location>
        <begin position="121"/>
        <end position="155"/>
    </location>
</feature>
<sequence length="275" mass="30931">MSEPERKTCYFVVFDWMLTDLKLSGYQAFIYAAIHNYSQDPKGCFSGSISYLQDTLGASRQGIIDALAALVKKGLIVKKETIKNGVKFNTYRSIERNCTGSQETVPPVQKLVKGSQETVLGGSQVSVPNNKDINKKDNKDKPPIVPHVEKQGKKNKQAYPDEFEQAFSLYPKRPGANKPSAFKAWKARINDGVTPDELIDGVMRYAHYVGATGVHPQYIKQPSTFFGPDEHYLSDWRPPEKTKQCATSDWLNKLNESRGDYDHDNNIIDINTLAH</sequence>
<dbReference type="AlphaFoldDB" id="C3X7V6"/>
<protein>
    <submittedName>
        <fullName evidence="2">Uncharacterized protein</fullName>
    </submittedName>
</protein>
<dbReference type="HOGENOM" id="CLU_1011360_0_0_4"/>
<keyword evidence="3" id="KW-1185">Reference proteome</keyword>
<feature type="compositionally biased region" description="Basic and acidic residues" evidence="1">
    <location>
        <begin position="132"/>
        <end position="152"/>
    </location>
</feature>
<dbReference type="EMBL" id="GG658170">
    <property type="protein sequence ID" value="EEO29282.1"/>
    <property type="molecule type" value="Genomic_DNA"/>
</dbReference>
<evidence type="ECO:0000256" key="1">
    <source>
        <dbReference type="SAM" id="MobiDB-lite"/>
    </source>
</evidence>
<dbReference type="STRING" id="847.BRW83_1959"/>
<dbReference type="OrthoDB" id="5526813at2"/>
<name>C3X7V6_OXAFO</name>
<dbReference type="Pfam" id="PF13730">
    <property type="entry name" value="HTH_36"/>
    <property type="match status" value="1"/>
</dbReference>
<gene>
    <name evidence="2" type="ORF">OFBG_00310</name>
</gene>
<dbReference type="eggNOG" id="COG3756">
    <property type="taxonomic scope" value="Bacteria"/>
</dbReference>
<dbReference type="GeneID" id="77135788"/>
<accession>C3X7V6</accession>
<dbReference type="InterPro" id="IPR036388">
    <property type="entry name" value="WH-like_DNA-bd_sf"/>
</dbReference>
<dbReference type="Gene3D" id="1.10.10.10">
    <property type="entry name" value="Winged helix-like DNA-binding domain superfamily/Winged helix DNA-binding domain"/>
    <property type="match status" value="1"/>
</dbReference>
<dbReference type="Proteomes" id="UP000005089">
    <property type="component" value="Unassembled WGS sequence"/>
</dbReference>
<proteinExistence type="predicted"/>
<evidence type="ECO:0000313" key="2">
    <source>
        <dbReference type="EMBL" id="EEO29282.1"/>
    </source>
</evidence>
<reference evidence="2 3" key="1">
    <citation type="submission" date="2009-02" db="EMBL/GenBank/DDBJ databases">
        <title>The Genome Sequence of Oxalobacter formigenes OXCC13.</title>
        <authorList>
            <consortium name="The Broad Institute Genome Sequencing Platform"/>
            <person name="Ward D."/>
            <person name="Young S.K."/>
            <person name="Kodira C.D."/>
            <person name="Zeng Q."/>
            <person name="Koehrsen M."/>
            <person name="Alvarado L."/>
            <person name="Berlin A."/>
            <person name="Borenstein D."/>
            <person name="Chen Z."/>
            <person name="Engels R."/>
            <person name="Freedman E."/>
            <person name="Gellesch M."/>
            <person name="Goldberg J."/>
            <person name="Griggs A."/>
            <person name="Gujja S."/>
            <person name="Heiman D."/>
            <person name="Hepburn T."/>
            <person name="Howarth C."/>
            <person name="Jen D."/>
            <person name="Larson L."/>
            <person name="Lewis B."/>
            <person name="Mehta T."/>
            <person name="Park D."/>
            <person name="Pearson M."/>
            <person name="Roberts A."/>
            <person name="Saif S."/>
            <person name="Shea T."/>
            <person name="Shenoy N."/>
            <person name="Sisk P."/>
            <person name="Stolte C."/>
            <person name="Sykes S."/>
            <person name="Walk T."/>
            <person name="White J."/>
            <person name="Yandava C."/>
            <person name="Allison M.J."/>
            <person name="Lander E."/>
            <person name="Nusbaum C."/>
            <person name="Galagan J."/>
            <person name="Birren B."/>
        </authorList>
    </citation>
    <scope>NUCLEOTIDE SEQUENCE [LARGE SCALE GENOMIC DNA]</scope>
    <source>
        <strain evidence="2 3">OXCC13</strain>
    </source>
</reference>
<dbReference type="RefSeq" id="WP_005879647.1">
    <property type="nucleotide sequence ID" value="NZ_CP019430.1"/>
</dbReference>
<organism evidence="2 3">
    <name type="scientific">Oxalobacter formigenes OXCC13</name>
    <dbReference type="NCBI Taxonomy" id="556269"/>
    <lineage>
        <taxon>Bacteria</taxon>
        <taxon>Pseudomonadati</taxon>
        <taxon>Pseudomonadota</taxon>
        <taxon>Betaproteobacteria</taxon>
        <taxon>Burkholderiales</taxon>
        <taxon>Oxalobacteraceae</taxon>
        <taxon>Oxalobacter</taxon>
    </lineage>
</organism>